<dbReference type="AlphaFoldDB" id="A0A095SWG8"/>
<sequence>MTVKNKYFGNRIGIIINLVEKQIYKTINQTIGTKCYNNYKIINSFLQLFEIQQIILNLILG</sequence>
<comment type="caution">
    <text evidence="1">The sequence shown here is derived from an EMBL/GenBank/DDBJ whole genome shotgun (WGS) entry which is preliminary data.</text>
</comment>
<dbReference type="Proteomes" id="UP000029554">
    <property type="component" value="Unassembled WGS sequence"/>
</dbReference>
<dbReference type="EMBL" id="JRHH01000002">
    <property type="protein sequence ID" value="KGD68689.1"/>
    <property type="molecule type" value="Genomic_DNA"/>
</dbReference>
<name>A0A095SWG8_9FLAO</name>
<dbReference type="STRING" id="1453498.LG45_03325"/>
<gene>
    <name evidence="1" type="ORF">LG45_03325</name>
</gene>
<keyword evidence="2" id="KW-1185">Reference proteome</keyword>
<evidence type="ECO:0000313" key="1">
    <source>
        <dbReference type="EMBL" id="KGD68689.1"/>
    </source>
</evidence>
<proteinExistence type="predicted"/>
<evidence type="ECO:0000313" key="2">
    <source>
        <dbReference type="Proteomes" id="UP000029554"/>
    </source>
</evidence>
<protein>
    <submittedName>
        <fullName evidence="1">Uncharacterized protein</fullName>
    </submittedName>
</protein>
<accession>A0A095SWG8</accession>
<organism evidence="1 2">
    <name type="scientific">Flavobacterium aquatile LMG 4008 = ATCC 11947</name>
    <dbReference type="NCBI Taxonomy" id="1453498"/>
    <lineage>
        <taxon>Bacteria</taxon>
        <taxon>Pseudomonadati</taxon>
        <taxon>Bacteroidota</taxon>
        <taxon>Flavobacteriia</taxon>
        <taxon>Flavobacteriales</taxon>
        <taxon>Flavobacteriaceae</taxon>
        <taxon>Flavobacterium</taxon>
    </lineage>
</organism>
<reference evidence="1 2" key="1">
    <citation type="submission" date="2014-09" db="EMBL/GenBank/DDBJ databases">
        <title>Whole Genome Shotgun of Flavobacterium aquatile LMG 4008.</title>
        <authorList>
            <person name="Gale A.N."/>
            <person name="Pipes S.E."/>
            <person name="Newman J.D."/>
        </authorList>
    </citation>
    <scope>NUCLEOTIDE SEQUENCE [LARGE SCALE GENOMIC DNA]</scope>
    <source>
        <strain evidence="1 2">LMG 4008</strain>
    </source>
</reference>